<protein>
    <recommendedName>
        <fullName evidence="6">Very short patch repair endonuclease</fullName>
        <ecNumber evidence="6">3.1.-.-</ecNumber>
    </recommendedName>
</protein>
<dbReference type="Pfam" id="PF03852">
    <property type="entry name" value="Vsr"/>
    <property type="match status" value="1"/>
</dbReference>
<comment type="similarity">
    <text evidence="6">Belongs to the vsr family.</text>
</comment>
<evidence type="ECO:0000256" key="6">
    <source>
        <dbReference type="PIRNR" id="PIRNR018267"/>
    </source>
</evidence>
<dbReference type="STRING" id="388919.SSA_1818"/>
<proteinExistence type="inferred from homology"/>
<dbReference type="EC" id="3.1.-.-" evidence="6"/>
<dbReference type="InterPro" id="IPR004603">
    <property type="entry name" value="DNA_mismatch_endonuc_vsr"/>
</dbReference>
<evidence type="ECO:0000256" key="3">
    <source>
        <dbReference type="ARBA" id="ARBA00022763"/>
    </source>
</evidence>
<evidence type="ECO:0000256" key="2">
    <source>
        <dbReference type="ARBA" id="ARBA00022759"/>
    </source>
</evidence>
<keyword evidence="5 6" id="KW-0234">DNA repair</keyword>
<keyword evidence="4 6" id="KW-0378">Hydrolase</keyword>
<dbReference type="OrthoDB" id="9801520at2"/>
<feature type="domain" description="DUF559" evidence="7">
    <location>
        <begin position="104"/>
        <end position="144"/>
    </location>
</feature>
<dbReference type="Proteomes" id="UP000002148">
    <property type="component" value="Chromosome"/>
</dbReference>
<organism evidence="8 9">
    <name type="scientific">Streptococcus sanguinis (strain SK36)</name>
    <dbReference type="NCBI Taxonomy" id="388919"/>
    <lineage>
        <taxon>Bacteria</taxon>
        <taxon>Bacillati</taxon>
        <taxon>Bacillota</taxon>
        <taxon>Bacilli</taxon>
        <taxon>Lactobacillales</taxon>
        <taxon>Streptococcaceae</taxon>
        <taxon>Streptococcus</taxon>
    </lineage>
</organism>
<dbReference type="GO" id="GO:0004519">
    <property type="term" value="F:endonuclease activity"/>
    <property type="evidence" value="ECO:0007669"/>
    <property type="project" value="UniProtKB-KW"/>
</dbReference>
<evidence type="ECO:0000313" key="9">
    <source>
        <dbReference type="Proteomes" id="UP000002148"/>
    </source>
</evidence>
<sequence>MILVSKCEVKKMDNHTPEQRRKNMQAIKSKNSKIELTLRKELWSRGLRYQKNVKTVFGRPDIVFKGKKVAVFCDGEFWHGYDWEHKKNNIQSRRDYWIPKIERNMARDREVTAKLESEGWTVLRFWEKEIKDDVEKCADRIEVVLGAIGPD</sequence>
<dbReference type="EMBL" id="CP000387">
    <property type="protein sequence ID" value="ABN45200.1"/>
    <property type="molecule type" value="Genomic_DNA"/>
</dbReference>
<keyword evidence="3 6" id="KW-0227">DNA damage</keyword>
<accession>A3CPU5</accession>
<name>A3CPU5_STRSV</name>
<evidence type="ECO:0000256" key="1">
    <source>
        <dbReference type="ARBA" id="ARBA00022722"/>
    </source>
</evidence>
<dbReference type="KEGG" id="ssa:SSA_1818"/>
<dbReference type="NCBIfam" id="TIGR00632">
    <property type="entry name" value="vsr"/>
    <property type="match status" value="1"/>
</dbReference>
<dbReference type="PIRSF" id="PIRSF018267">
    <property type="entry name" value="VSR_endonuc"/>
    <property type="match status" value="1"/>
</dbReference>
<comment type="function">
    <text evidence="6">May nick specific sequences that contain T:G mispairs resulting from m5C-deamination.</text>
</comment>
<evidence type="ECO:0000259" key="7">
    <source>
        <dbReference type="Pfam" id="PF04480"/>
    </source>
</evidence>
<evidence type="ECO:0000313" key="8">
    <source>
        <dbReference type="EMBL" id="ABN45200.1"/>
    </source>
</evidence>
<evidence type="ECO:0000256" key="5">
    <source>
        <dbReference type="ARBA" id="ARBA00023204"/>
    </source>
</evidence>
<keyword evidence="1 6" id="KW-0540">Nuclease</keyword>
<dbReference type="GO" id="GO:0016787">
    <property type="term" value="F:hydrolase activity"/>
    <property type="evidence" value="ECO:0007669"/>
    <property type="project" value="UniProtKB-KW"/>
</dbReference>
<dbReference type="CDD" id="cd00221">
    <property type="entry name" value="Vsr"/>
    <property type="match status" value="1"/>
</dbReference>
<dbReference type="InterPro" id="IPR011335">
    <property type="entry name" value="Restrct_endonuc-II-like"/>
</dbReference>
<dbReference type="InterPro" id="IPR007569">
    <property type="entry name" value="DUF559"/>
</dbReference>
<dbReference type="Gene3D" id="3.40.960.10">
    <property type="entry name" value="VSR Endonuclease"/>
    <property type="match status" value="1"/>
</dbReference>
<dbReference type="SUPFAM" id="SSF52980">
    <property type="entry name" value="Restriction endonuclease-like"/>
    <property type="match status" value="1"/>
</dbReference>
<reference evidence="8 9" key="1">
    <citation type="journal article" date="2007" name="J. Bacteriol.">
        <title>Genome of the opportunistic pathogen Streptococcus sanguinis.</title>
        <authorList>
            <person name="Xu P."/>
            <person name="Alves J.M."/>
            <person name="Kitten T."/>
            <person name="Brown A."/>
            <person name="Chen Z."/>
            <person name="Ozaki L.S."/>
            <person name="Manque P."/>
            <person name="Ge X."/>
            <person name="Serrano M.G."/>
            <person name="Puiu D."/>
            <person name="Hendricks S."/>
            <person name="Wang Y."/>
            <person name="Chaplin M.D."/>
            <person name="Akan D."/>
            <person name="Paik S."/>
            <person name="Peterson D.L."/>
            <person name="Macrina F.L."/>
            <person name="Buck G.A."/>
        </authorList>
    </citation>
    <scope>NUCLEOTIDE SEQUENCE [LARGE SCALE GENOMIC DNA]</scope>
    <source>
        <strain evidence="8 9">SK36</strain>
    </source>
</reference>
<evidence type="ECO:0000256" key="4">
    <source>
        <dbReference type="ARBA" id="ARBA00022801"/>
    </source>
</evidence>
<dbReference type="eggNOG" id="COG3727">
    <property type="taxonomic scope" value="Bacteria"/>
</dbReference>
<dbReference type="AlphaFoldDB" id="A3CPU5"/>
<keyword evidence="2 6" id="KW-0255">Endonuclease</keyword>
<keyword evidence="9" id="KW-1185">Reference proteome</keyword>
<dbReference type="HOGENOM" id="CLU_111913_2_2_9"/>
<dbReference type="GO" id="GO:0006298">
    <property type="term" value="P:mismatch repair"/>
    <property type="evidence" value="ECO:0007669"/>
    <property type="project" value="UniProtKB-UniRule"/>
</dbReference>
<gene>
    <name evidence="8" type="ordered locus">SSA_1818</name>
</gene>
<dbReference type="Pfam" id="PF04480">
    <property type="entry name" value="DUF559"/>
    <property type="match status" value="1"/>
</dbReference>